<dbReference type="SUPFAM" id="SSF53901">
    <property type="entry name" value="Thiolase-like"/>
    <property type="match status" value="1"/>
</dbReference>
<comment type="caution">
    <text evidence="5">The sequence shown here is derived from an EMBL/GenBank/DDBJ whole genome shotgun (WGS) entry which is preliminary data.</text>
</comment>
<keyword evidence="6" id="KW-1185">Reference proteome</keyword>
<reference evidence="5 6" key="1">
    <citation type="journal article" date="2021" name="Pathogens">
        <title>Isolation and Characterization of Kingella bonacorsii sp. nov., A Novel Kingella Species Detected in a Stable Periodontitis Subject.</title>
        <authorList>
            <person name="Antezack A."/>
            <person name="Boxberger M."/>
            <person name="Rolland C."/>
            <person name="Monnet-Corti V."/>
            <person name="La Scola B."/>
        </authorList>
    </citation>
    <scope>NUCLEOTIDE SEQUENCE [LARGE SCALE GENOMIC DNA]</scope>
    <source>
        <strain evidence="5 6">Marseille-Q4569</strain>
    </source>
</reference>
<dbReference type="InterPro" id="IPR014030">
    <property type="entry name" value="Ketoacyl_synth_N"/>
</dbReference>
<gene>
    <name evidence="5" type="ORF">JDW22_13090</name>
</gene>
<keyword evidence="2 3" id="KW-0808">Transferase</keyword>
<dbReference type="InterPro" id="IPR000794">
    <property type="entry name" value="Beta-ketoacyl_synthase"/>
</dbReference>
<name>A0ABS1BW02_9NEIS</name>
<evidence type="ECO:0000256" key="2">
    <source>
        <dbReference type="ARBA" id="ARBA00022679"/>
    </source>
</evidence>
<evidence type="ECO:0000256" key="3">
    <source>
        <dbReference type="RuleBase" id="RU003694"/>
    </source>
</evidence>
<dbReference type="NCBIfam" id="NF006618">
    <property type="entry name" value="PRK09185.1"/>
    <property type="match status" value="1"/>
</dbReference>
<evidence type="ECO:0000256" key="1">
    <source>
        <dbReference type="ARBA" id="ARBA00008467"/>
    </source>
</evidence>
<dbReference type="PANTHER" id="PTHR11712:SF320">
    <property type="entry name" value="BETA-KETOACYL SYNTHASE"/>
    <property type="match status" value="1"/>
</dbReference>
<feature type="domain" description="Ketosynthase family 3 (KS3)" evidence="4">
    <location>
        <begin position="1"/>
        <end position="401"/>
    </location>
</feature>
<dbReference type="PANTHER" id="PTHR11712">
    <property type="entry name" value="POLYKETIDE SYNTHASE-RELATED"/>
    <property type="match status" value="1"/>
</dbReference>
<dbReference type="Pfam" id="PF00109">
    <property type="entry name" value="ketoacyl-synt"/>
    <property type="match status" value="1"/>
</dbReference>
<sequence length="410" mass="42530">MNTPVYLSRPAVTSALGSGLQTHIDALLNPNAANPLVFSDRWVNGKTYAFGAVGETLRLLPHDLPPQHASRNNQLLWHALAQIESDIHAAVARYGSHRIAVVIGTSTSGADENIPLFEHVARGGGWADKPFKYFQNTMSAPAGFVAEAYGLHGLRYAVSTACTSGARALISAARLLRANLADAVICGGADTLSPLTINGFASLDVLSDGIANPFSANRNGINIGEAAAAFVMTRDPDFSGTMQLLGCGASSDAYHMSSPRPDGLGAAQAFQAALNHAGLSPHDIGWINLHGTGTQHNDSMESRAVAEVFGCQTPCTSTKPSTGHTLGAAGALEAAFAWGVASRETNPQGKLPPQLWDGTPDPELPEIALTDSGSAWPDGRRIAASSSFAFGGSNAVLVIGETANSAQKAA</sequence>
<dbReference type="Proteomes" id="UP000614058">
    <property type="component" value="Unassembled WGS sequence"/>
</dbReference>
<accession>A0ABS1BW02</accession>
<dbReference type="PROSITE" id="PS52004">
    <property type="entry name" value="KS3_2"/>
    <property type="match status" value="1"/>
</dbReference>
<evidence type="ECO:0000313" key="6">
    <source>
        <dbReference type="Proteomes" id="UP000614058"/>
    </source>
</evidence>
<organism evidence="5 6">
    <name type="scientific">Kingella bonacorsii</name>
    <dbReference type="NCBI Taxonomy" id="2796361"/>
    <lineage>
        <taxon>Bacteria</taxon>
        <taxon>Pseudomonadati</taxon>
        <taxon>Pseudomonadota</taxon>
        <taxon>Betaproteobacteria</taxon>
        <taxon>Neisseriales</taxon>
        <taxon>Neisseriaceae</taxon>
        <taxon>Kingella</taxon>
    </lineage>
</organism>
<dbReference type="InterPro" id="IPR016039">
    <property type="entry name" value="Thiolase-like"/>
</dbReference>
<proteinExistence type="inferred from homology"/>
<comment type="similarity">
    <text evidence="1 3">Belongs to the thiolase-like superfamily. Beta-ketoacyl-ACP synthases family.</text>
</comment>
<protein>
    <submittedName>
        <fullName evidence="5">Beta-ketoacyl-ACP synthase</fullName>
    </submittedName>
</protein>
<dbReference type="Pfam" id="PF02801">
    <property type="entry name" value="Ketoacyl-synt_C"/>
    <property type="match status" value="1"/>
</dbReference>
<dbReference type="InterPro" id="IPR014031">
    <property type="entry name" value="Ketoacyl_synth_C"/>
</dbReference>
<dbReference type="InterPro" id="IPR020841">
    <property type="entry name" value="PKS_Beta-ketoAc_synthase_dom"/>
</dbReference>
<evidence type="ECO:0000313" key="5">
    <source>
        <dbReference type="EMBL" id="MBK0397478.1"/>
    </source>
</evidence>
<dbReference type="SMART" id="SM00825">
    <property type="entry name" value="PKS_KS"/>
    <property type="match status" value="1"/>
</dbReference>
<dbReference type="RefSeq" id="WP_200523409.1">
    <property type="nucleotide sequence ID" value="NZ_JAEHNZ010000006.1"/>
</dbReference>
<dbReference type="CDD" id="cd00834">
    <property type="entry name" value="KAS_I_II"/>
    <property type="match status" value="1"/>
</dbReference>
<dbReference type="Gene3D" id="3.40.47.10">
    <property type="match status" value="2"/>
</dbReference>
<evidence type="ECO:0000259" key="4">
    <source>
        <dbReference type="PROSITE" id="PS52004"/>
    </source>
</evidence>
<dbReference type="EMBL" id="JAEHNZ010000006">
    <property type="protein sequence ID" value="MBK0397478.1"/>
    <property type="molecule type" value="Genomic_DNA"/>
</dbReference>